<evidence type="ECO:0000259" key="4">
    <source>
        <dbReference type="PROSITE" id="PS51352"/>
    </source>
</evidence>
<dbReference type="PANTHER" id="PTHR12151:SF25">
    <property type="entry name" value="LINALOOL DEHYDRATASE_ISOMERASE DOMAIN-CONTAINING PROTEIN"/>
    <property type="match status" value="1"/>
</dbReference>
<comment type="caution">
    <text evidence="5">The sequence shown here is derived from an EMBL/GenBank/DDBJ whole genome shotgun (WGS) entry which is preliminary data.</text>
</comment>
<dbReference type="RefSeq" id="WP_379948428.1">
    <property type="nucleotide sequence ID" value="NZ_JBHMAF010000020.1"/>
</dbReference>
<dbReference type="PANTHER" id="PTHR12151">
    <property type="entry name" value="ELECTRON TRANSPORT PROTIN SCO1/SENC FAMILY MEMBER"/>
    <property type="match status" value="1"/>
</dbReference>
<dbReference type="EMBL" id="JBHMAF010000020">
    <property type="protein sequence ID" value="MFB9757998.1"/>
    <property type="molecule type" value="Genomic_DNA"/>
</dbReference>
<dbReference type="CDD" id="cd02968">
    <property type="entry name" value="SCO"/>
    <property type="match status" value="1"/>
</dbReference>
<dbReference type="Pfam" id="PF02630">
    <property type="entry name" value="SCO1-SenC"/>
    <property type="match status" value="1"/>
</dbReference>
<dbReference type="Gene3D" id="3.40.30.10">
    <property type="entry name" value="Glutaredoxin"/>
    <property type="match status" value="1"/>
</dbReference>
<evidence type="ECO:0000256" key="2">
    <source>
        <dbReference type="ARBA" id="ARBA00023008"/>
    </source>
</evidence>
<dbReference type="Proteomes" id="UP001589609">
    <property type="component" value="Unassembled WGS sequence"/>
</dbReference>
<evidence type="ECO:0000313" key="6">
    <source>
        <dbReference type="Proteomes" id="UP001589609"/>
    </source>
</evidence>
<dbReference type="InterPro" id="IPR036249">
    <property type="entry name" value="Thioredoxin-like_sf"/>
</dbReference>
<organism evidence="5 6">
    <name type="scientific">Ectobacillus funiculus</name>
    <dbReference type="NCBI Taxonomy" id="137993"/>
    <lineage>
        <taxon>Bacteria</taxon>
        <taxon>Bacillati</taxon>
        <taxon>Bacillota</taxon>
        <taxon>Bacilli</taxon>
        <taxon>Bacillales</taxon>
        <taxon>Bacillaceae</taxon>
        <taxon>Ectobacillus</taxon>
    </lineage>
</organism>
<keyword evidence="6" id="KW-1185">Reference proteome</keyword>
<dbReference type="PROSITE" id="PS51257">
    <property type="entry name" value="PROKAR_LIPOPROTEIN"/>
    <property type="match status" value="1"/>
</dbReference>
<dbReference type="PROSITE" id="PS51352">
    <property type="entry name" value="THIOREDOXIN_2"/>
    <property type="match status" value="1"/>
</dbReference>
<dbReference type="SUPFAM" id="SSF52833">
    <property type="entry name" value="Thioredoxin-like"/>
    <property type="match status" value="1"/>
</dbReference>
<feature type="chain" id="PRO_5047262938" evidence="3">
    <location>
        <begin position="21"/>
        <end position="190"/>
    </location>
</feature>
<dbReference type="InterPro" id="IPR013766">
    <property type="entry name" value="Thioredoxin_domain"/>
</dbReference>
<evidence type="ECO:0000313" key="5">
    <source>
        <dbReference type="EMBL" id="MFB9757998.1"/>
    </source>
</evidence>
<keyword evidence="2" id="KW-0186">Copper</keyword>
<feature type="signal peptide" evidence="3">
    <location>
        <begin position="1"/>
        <end position="20"/>
    </location>
</feature>
<comment type="similarity">
    <text evidence="1">Belongs to the SCO1/2 family.</text>
</comment>
<sequence length="190" mass="21614">MRFAAIIFLCLMILAGCSTGSKIPKALNWDIADFQYINQNGESYGLKDLKGKVWVADFMFTNCTTVCPPMTANMARLQKMAKEEKLDVQFVSFSVDPTVDKPDVLKTYIQKYTTDTNNWALLTGYSQEEIEQFAKESFQTLVDKPDSTNQVVHGTSFYLVDQNGKVMKKYSGVSNTPYEDIVRDIKRLLR</sequence>
<evidence type="ECO:0000256" key="3">
    <source>
        <dbReference type="SAM" id="SignalP"/>
    </source>
</evidence>
<keyword evidence="3" id="KW-0732">Signal</keyword>
<name>A0ABV5WBN8_9BACI</name>
<feature type="domain" description="Thioredoxin" evidence="4">
    <location>
        <begin position="25"/>
        <end position="190"/>
    </location>
</feature>
<evidence type="ECO:0000256" key="1">
    <source>
        <dbReference type="ARBA" id="ARBA00010996"/>
    </source>
</evidence>
<proteinExistence type="inferred from homology"/>
<gene>
    <name evidence="5" type="ORF">ACFFMS_05525</name>
</gene>
<reference evidence="5 6" key="1">
    <citation type="submission" date="2024-09" db="EMBL/GenBank/DDBJ databases">
        <authorList>
            <person name="Sun Q."/>
            <person name="Mori K."/>
        </authorList>
    </citation>
    <scope>NUCLEOTIDE SEQUENCE [LARGE SCALE GENOMIC DNA]</scope>
    <source>
        <strain evidence="5 6">JCM 11201</strain>
    </source>
</reference>
<protein>
    <submittedName>
        <fullName evidence="5">SCO family protein</fullName>
    </submittedName>
</protein>
<accession>A0ABV5WBN8</accession>
<dbReference type="InterPro" id="IPR003782">
    <property type="entry name" value="SCO1/SenC"/>
</dbReference>